<keyword evidence="2" id="KW-1185">Reference proteome</keyword>
<dbReference type="AlphaFoldDB" id="A0A5C2RS90"/>
<gene>
    <name evidence="1" type="ORF">L227DRAFT_580923</name>
</gene>
<dbReference type="OrthoDB" id="2735528at2759"/>
<reference evidence="1" key="1">
    <citation type="journal article" date="2018" name="Genome Biol. Evol.">
        <title>Genomics and development of Lentinus tigrinus, a white-rot wood-decaying mushroom with dimorphic fruiting bodies.</title>
        <authorList>
            <person name="Wu B."/>
            <person name="Xu Z."/>
            <person name="Knudson A."/>
            <person name="Carlson A."/>
            <person name="Chen N."/>
            <person name="Kovaka S."/>
            <person name="LaButti K."/>
            <person name="Lipzen A."/>
            <person name="Pennachio C."/>
            <person name="Riley R."/>
            <person name="Schakwitz W."/>
            <person name="Umezawa K."/>
            <person name="Ohm R.A."/>
            <person name="Grigoriev I.V."/>
            <person name="Nagy L.G."/>
            <person name="Gibbons J."/>
            <person name="Hibbett D."/>
        </authorList>
    </citation>
    <scope>NUCLEOTIDE SEQUENCE [LARGE SCALE GENOMIC DNA]</scope>
    <source>
        <strain evidence="1">ALCF2SS1-6</strain>
    </source>
</reference>
<dbReference type="Proteomes" id="UP000313359">
    <property type="component" value="Unassembled WGS sequence"/>
</dbReference>
<evidence type="ECO:0000313" key="1">
    <source>
        <dbReference type="EMBL" id="RPD54021.1"/>
    </source>
</evidence>
<organism evidence="1 2">
    <name type="scientific">Lentinus tigrinus ALCF2SS1-6</name>
    <dbReference type="NCBI Taxonomy" id="1328759"/>
    <lineage>
        <taxon>Eukaryota</taxon>
        <taxon>Fungi</taxon>
        <taxon>Dikarya</taxon>
        <taxon>Basidiomycota</taxon>
        <taxon>Agaricomycotina</taxon>
        <taxon>Agaricomycetes</taxon>
        <taxon>Polyporales</taxon>
        <taxon>Polyporaceae</taxon>
        <taxon>Lentinus</taxon>
    </lineage>
</organism>
<evidence type="ECO:0000313" key="2">
    <source>
        <dbReference type="Proteomes" id="UP000313359"/>
    </source>
</evidence>
<name>A0A5C2RS90_9APHY</name>
<sequence length="121" mass="13124">MAAEAAETRHQLNAKGGGCLLSNKVLVSVQALECDKNSPENQHVIHKTELELLGVDVEVKMVPSDDPKGIAYFVLPAPLPEGAEPRVAADGKTRLHNPNWYGAVSDARNRDFIDDVVALRI</sequence>
<proteinExistence type="predicted"/>
<accession>A0A5C2RS90</accession>
<dbReference type="EMBL" id="ML122312">
    <property type="protein sequence ID" value="RPD54021.1"/>
    <property type="molecule type" value="Genomic_DNA"/>
</dbReference>
<protein>
    <submittedName>
        <fullName evidence="1">Uncharacterized protein</fullName>
    </submittedName>
</protein>